<feature type="transmembrane region" description="Helical" evidence="6">
    <location>
        <begin position="43"/>
        <end position="64"/>
    </location>
</feature>
<keyword evidence="5 6" id="KW-0472">Membrane</keyword>
<organism evidence="7 8">
    <name type="scientific">Glycine soja</name>
    <name type="common">Wild soybean</name>
    <dbReference type="NCBI Taxonomy" id="3848"/>
    <lineage>
        <taxon>Eukaryota</taxon>
        <taxon>Viridiplantae</taxon>
        <taxon>Streptophyta</taxon>
        <taxon>Embryophyta</taxon>
        <taxon>Tracheophyta</taxon>
        <taxon>Spermatophyta</taxon>
        <taxon>Magnoliopsida</taxon>
        <taxon>eudicotyledons</taxon>
        <taxon>Gunneridae</taxon>
        <taxon>Pentapetalae</taxon>
        <taxon>rosids</taxon>
        <taxon>fabids</taxon>
        <taxon>Fabales</taxon>
        <taxon>Fabaceae</taxon>
        <taxon>Papilionoideae</taxon>
        <taxon>50 kb inversion clade</taxon>
        <taxon>NPAAA clade</taxon>
        <taxon>indigoferoid/millettioid clade</taxon>
        <taxon>Phaseoleae</taxon>
        <taxon>Glycine</taxon>
        <taxon>Glycine subgen. Soja</taxon>
    </lineage>
</organism>
<dbReference type="PANTHER" id="PTHR11266">
    <property type="entry name" value="PEROXISOMAL MEMBRANE PROTEIN 2, PXMP2 MPV17"/>
    <property type="match status" value="1"/>
</dbReference>
<evidence type="ECO:0000256" key="3">
    <source>
        <dbReference type="ARBA" id="ARBA00022692"/>
    </source>
</evidence>
<gene>
    <name evidence="7" type="ORF">D0Y65_022787</name>
</gene>
<evidence type="ECO:0000313" key="8">
    <source>
        <dbReference type="Proteomes" id="UP000289340"/>
    </source>
</evidence>
<comment type="caution">
    <text evidence="7">The sequence shown here is derived from an EMBL/GenBank/DDBJ whole genome shotgun (WGS) entry which is preliminary data.</text>
</comment>
<evidence type="ECO:0000256" key="5">
    <source>
        <dbReference type="ARBA" id="ARBA00023136"/>
    </source>
</evidence>
<name>A0A445IVA5_GLYSO</name>
<evidence type="ECO:0000313" key="7">
    <source>
        <dbReference type="EMBL" id="RZB89980.1"/>
    </source>
</evidence>
<proteinExistence type="inferred from homology"/>
<dbReference type="AlphaFoldDB" id="A0A445IVA5"/>
<keyword evidence="4 6" id="KW-1133">Transmembrane helix</keyword>
<sequence>MVKQLQQHPLRIKVIAAGVLSAISDIVSQKLTGIQKLQLRRLLLKVVFGAAYLGPFGHFFHLILDKIFKGKRDSKTVAKKEKLQNLLFNLSIYHELNSGIAVGTCVINLLFIGSTKYQLTYAVQHLCQPWVNVKAKDKKDYPSVQYTAWTTSPVVGWINHKFLPLHFRVVFQSLAAFFWYVVFVCLSLYFSFHDLLMIIPFGKQQLN</sequence>
<evidence type="ECO:0000256" key="1">
    <source>
        <dbReference type="ARBA" id="ARBA00004141"/>
    </source>
</evidence>
<keyword evidence="8" id="KW-1185">Reference proteome</keyword>
<comment type="similarity">
    <text evidence="2 6">Belongs to the peroxisomal membrane protein PXMP2/4 family.</text>
</comment>
<accession>A0A445IVA5</accession>
<dbReference type="InterPro" id="IPR007248">
    <property type="entry name" value="Mpv17_PMP22"/>
</dbReference>
<dbReference type="Pfam" id="PF04117">
    <property type="entry name" value="Mpv17_PMP22"/>
    <property type="match status" value="1"/>
</dbReference>
<dbReference type="GO" id="GO:0005737">
    <property type="term" value="C:cytoplasm"/>
    <property type="evidence" value="ECO:0007669"/>
    <property type="project" value="TreeGrafter"/>
</dbReference>
<feature type="transmembrane region" description="Helical" evidence="6">
    <location>
        <begin position="169"/>
        <end position="192"/>
    </location>
</feature>
<comment type="subcellular location">
    <subcellularLocation>
        <location evidence="1">Membrane</location>
        <topology evidence="1">Multi-pass membrane protein</topology>
    </subcellularLocation>
</comment>
<protein>
    <submittedName>
        <fullName evidence="7">Peroxisomal membrane protein PMP22</fullName>
    </submittedName>
</protein>
<evidence type="ECO:0000256" key="2">
    <source>
        <dbReference type="ARBA" id="ARBA00006824"/>
    </source>
</evidence>
<dbReference type="Proteomes" id="UP000289340">
    <property type="component" value="Chromosome 9"/>
</dbReference>
<reference evidence="7 8" key="1">
    <citation type="submission" date="2018-09" db="EMBL/GenBank/DDBJ databases">
        <title>A high-quality reference genome of wild soybean provides a powerful tool to mine soybean genomes.</title>
        <authorList>
            <person name="Xie M."/>
            <person name="Chung C.Y.L."/>
            <person name="Li M.-W."/>
            <person name="Wong F.-L."/>
            <person name="Chan T.-F."/>
            <person name="Lam H.-M."/>
        </authorList>
    </citation>
    <scope>NUCLEOTIDE SEQUENCE [LARGE SCALE GENOMIC DNA]</scope>
    <source>
        <strain evidence="8">cv. W05</strain>
        <tissue evidence="7">Hypocotyl of etiolated seedlings</tissue>
    </source>
</reference>
<keyword evidence="3 6" id="KW-0812">Transmembrane</keyword>
<evidence type="ECO:0000256" key="6">
    <source>
        <dbReference type="RuleBase" id="RU363053"/>
    </source>
</evidence>
<dbReference type="EMBL" id="QZWG01000009">
    <property type="protein sequence ID" value="RZB89980.1"/>
    <property type="molecule type" value="Genomic_DNA"/>
</dbReference>
<dbReference type="GO" id="GO:0016020">
    <property type="term" value="C:membrane"/>
    <property type="evidence" value="ECO:0007669"/>
    <property type="project" value="UniProtKB-SubCell"/>
</dbReference>
<evidence type="ECO:0000256" key="4">
    <source>
        <dbReference type="ARBA" id="ARBA00022989"/>
    </source>
</evidence>
<dbReference type="PANTHER" id="PTHR11266:SF86">
    <property type="entry name" value="PEROXISOMAL MEMBRANE PROTEIN PMP22"/>
    <property type="match status" value="1"/>
</dbReference>